<evidence type="ECO:0000313" key="7">
    <source>
        <dbReference type="EMBL" id="CAG9830514.1"/>
    </source>
</evidence>
<gene>
    <name evidence="7" type="ORF">DIABBA_LOCUS4212</name>
</gene>
<keyword evidence="3" id="KW-0712">Selenocysteine</keyword>
<evidence type="ECO:0000256" key="3">
    <source>
        <dbReference type="ARBA" id="ARBA00022933"/>
    </source>
</evidence>
<feature type="region of interest" description="Disordered" evidence="6">
    <location>
        <begin position="44"/>
        <end position="110"/>
    </location>
</feature>
<dbReference type="AlphaFoldDB" id="A0A9N9SWB3"/>
<feature type="compositionally biased region" description="Low complexity" evidence="6">
    <location>
        <begin position="46"/>
        <end position="58"/>
    </location>
</feature>
<dbReference type="GO" id="GO:0032469">
    <property type="term" value="P:endoplasmic reticulum calcium ion homeostasis"/>
    <property type="evidence" value="ECO:0007669"/>
    <property type="project" value="TreeGrafter"/>
</dbReference>
<dbReference type="Proteomes" id="UP001153709">
    <property type="component" value="Chromosome 2"/>
</dbReference>
<proteinExistence type="predicted"/>
<comment type="subcellular location">
    <subcellularLocation>
        <location evidence="1">Membrane</location>
        <topology evidence="1">Single-pass membrane protein</topology>
    </subcellularLocation>
</comment>
<sequence>MTYVTGGQLQQNPPIFTRISKFFDGVIHFVINFFITLIPIEYNAQSSSSGSSSSRGSGSTLGRGGGGGGGGGWGGRPNGPGGGNGGARFRTMRDINPPTVGGCAGGSCGM</sequence>
<keyword evidence="4" id="KW-1133">Transmembrane helix</keyword>
<evidence type="ECO:0000256" key="5">
    <source>
        <dbReference type="ARBA" id="ARBA00023136"/>
    </source>
</evidence>
<organism evidence="7 8">
    <name type="scientific">Diabrotica balteata</name>
    <name type="common">Banded cucumber beetle</name>
    <dbReference type="NCBI Taxonomy" id="107213"/>
    <lineage>
        <taxon>Eukaryota</taxon>
        <taxon>Metazoa</taxon>
        <taxon>Ecdysozoa</taxon>
        <taxon>Arthropoda</taxon>
        <taxon>Hexapoda</taxon>
        <taxon>Insecta</taxon>
        <taxon>Pterygota</taxon>
        <taxon>Neoptera</taxon>
        <taxon>Endopterygota</taxon>
        <taxon>Coleoptera</taxon>
        <taxon>Polyphaga</taxon>
        <taxon>Cucujiformia</taxon>
        <taxon>Chrysomeloidea</taxon>
        <taxon>Chrysomelidae</taxon>
        <taxon>Galerucinae</taxon>
        <taxon>Diabroticina</taxon>
        <taxon>Diabroticites</taxon>
        <taxon>Diabrotica</taxon>
    </lineage>
</organism>
<feature type="compositionally biased region" description="Gly residues" evidence="6">
    <location>
        <begin position="59"/>
        <end position="86"/>
    </location>
</feature>
<dbReference type="GO" id="GO:0005789">
    <property type="term" value="C:endoplasmic reticulum membrane"/>
    <property type="evidence" value="ECO:0007669"/>
    <property type="project" value="TreeGrafter"/>
</dbReference>
<dbReference type="GO" id="GO:0006816">
    <property type="term" value="P:calcium ion transport"/>
    <property type="evidence" value="ECO:0007669"/>
    <property type="project" value="TreeGrafter"/>
</dbReference>
<evidence type="ECO:0000256" key="1">
    <source>
        <dbReference type="ARBA" id="ARBA00004167"/>
    </source>
</evidence>
<keyword evidence="2" id="KW-0812">Transmembrane</keyword>
<evidence type="ECO:0000256" key="2">
    <source>
        <dbReference type="ARBA" id="ARBA00022692"/>
    </source>
</evidence>
<dbReference type="PANTHER" id="PTHR16875">
    <property type="entry name" value="SELENOPROTEIN K"/>
    <property type="match status" value="1"/>
</dbReference>
<evidence type="ECO:0000256" key="4">
    <source>
        <dbReference type="ARBA" id="ARBA00022989"/>
    </source>
</evidence>
<dbReference type="InterPro" id="IPR024491">
    <property type="entry name" value="Se_SelK/SelG"/>
</dbReference>
<keyword evidence="8" id="KW-1185">Reference proteome</keyword>
<dbReference type="Pfam" id="PF10961">
    <property type="entry name" value="SelK_SelG"/>
    <property type="match status" value="1"/>
</dbReference>
<dbReference type="OrthoDB" id="167295at2759"/>
<accession>A0A9N9SWB3</accession>
<evidence type="ECO:0008006" key="9">
    <source>
        <dbReference type="Google" id="ProtNLM"/>
    </source>
</evidence>
<reference evidence="7" key="1">
    <citation type="submission" date="2022-01" db="EMBL/GenBank/DDBJ databases">
        <authorList>
            <person name="King R."/>
        </authorList>
    </citation>
    <scope>NUCLEOTIDE SEQUENCE</scope>
</reference>
<dbReference type="GO" id="GO:0005794">
    <property type="term" value="C:Golgi apparatus"/>
    <property type="evidence" value="ECO:0007669"/>
    <property type="project" value="TreeGrafter"/>
</dbReference>
<evidence type="ECO:0000256" key="6">
    <source>
        <dbReference type="SAM" id="MobiDB-lite"/>
    </source>
</evidence>
<dbReference type="EMBL" id="OU898277">
    <property type="protein sequence ID" value="CAG9830514.1"/>
    <property type="molecule type" value="Genomic_DNA"/>
</dbReference>
<keyword evidence="5" id="KW-0472">Membrane</keyword>
<name>A0A9N9SWB3_DIABA</name>
<evidence type="ECO:0000313" key="8">
    <source>
        <dbReference type="Proteomes" id="UP001153709"/>
    </source>
</evidence>
<protein>
    <recommendedName>
        <fullName evidence="9">Glycine-rich protein</fullName>
    </recommendedName>
</protein>
<dbReference type="PANTHER" id="PTHR16875:SF0">
    <property type="entry name" value="SELENOPROTEIN K"/>
    <property type="match status" value="1"/>
</dbReference>